<sequence length="98" mass="10202">MATTFFAVASTYFMMFSVAGPIRLASCVRKAALAALLRPLPVLAALAIVAILWLAHVAFYPVSVFMPAAINFSFGMFAIAFGAHGALASGLAATGEDF</sequence>
<comment type="caution">
    <text evidence="2">The sequence shown here is derived from an EMBL/GenBank/DDBJ whole genome shotgun (WGS) entry which is preliminary data.</text>
</comment>
<evidence type="ECO:0000256" key="1">
    <source>
        <dbReference type="SAM" id="Phobius"/>
    </source>
</evidence>
<dbReference type="RefSeq" id="WP_143127883.1">
    <property type="nucleotide sequence ID" value="NZ_VJMG01000102.1"/>
</dbReference>
<keyword evidence="3" id="KW-1185">Reference proteome</keyword>
<feature type="transmembrane region" description="Helical" evidence="1">
    <location>
        <begin position="40"/>
        <end position="62"/>
    </location>
</feature>
<dbReference type="EMBL" id="VJMG01000102">
    <property type="protein sequence ID" value="TRL31055.1"/>
    <property type="molecule type" value="Genomic_DNA"/>
</dbReference>
<keyword evidence="1" id="KW-0812">Transmembrane</keyword>
<evidence type="ECO:0000313" key="2">
    <source>
        <dbReference type="EMBL" id="TRL31055.1"/>
    </source>
</evidence>
<proteinExistence type="predicted"/>
<reference evidence="2 3" key="1">
    <citation type="submission" date="2019-07" db="EMBL/GenBank/DDBJ databases">
        <title>Ln-dependent methylotrophs.</title>
        <authorList>
            <person name="Tani A."/>
        </authorList>
    </citation>
    <scope>NUCLEOTIDE SEQUENCE [LARGE SCALE GENOMIC DNA]</scope>
    <source>
        <strain evidence="2 3">SM12</strain>
    </source>
</reference>
<dbReference type="Proteomes" id="UP000316801">
    <property type="component" value="Unassembled WGS sequence"/>
</dbReference>
<accession>A0A549SN47</accession>
<dbReference type="AlphaFoldDB" id="A0A549SN47"/>
<name>A0A549SN47_9HYPH</name>
<keyword evidence="1" id="KW-1133">Transmembrane helix</keyword>
<organism evidence="2 3">
    <name type="scientific">Rhizobium straminoryzae</name>
    <dbReference type="NCBI Taxonomy" id="1387186"/>
    <lineage>
        <taxon>Bacteria</taxon>
        <taxon>Pseudomonadati</taxon>
        <taxon>Pseudomonadota</taxon>
        <taxon>Alphaproteobacteria</taxon>
        <taxon>Hyphomicrobiales</taxon>
        <taxon>Rhizobiaceae</taxon>
        <taxon>Rhizobium/Agrobacterium group</taxon>
        <taxon>Rhizobium</taxon>
    </lineage>
</organism>
<keyword evidence="1" id="KW-0472">Membrane</keyword>
<feature type="transmembrane region" description="Helical" evidence="1">
    <location>
        <begin position="6"/>
        <end position="28"/>
    </location>
</feature>
<feature type="transmembrane region" description="Helical" evidence="1">
    <location>
        <begin position="68"/>
        <end position="93"/>
    </location>
</feature>
<evidence type="ECO:0000313" key="3">
    <source>
        <dbReference type="Proteomes" id="UP000316801"/>
    </source>
</evidence>
<protein>
    <submittedName>
        <fullName evidence="2">Uncharacterized protein</fullName>
    </submittedName>
</protein>
<gene>
    <name evidence="2" type="ORF">FNA46_24630</name>
</gene>